<gene>
    <name evidence="2" type="ORF">DIR46_22060</name>
</gene>
<dbReference type="KEGG" id="mtim:DIR46_22060"/>
<protein>
    <submittedName>
        <fullName evidence="2">Glyoxalase</fullName>
    </submittedName>
</protein>
<dbReference type="PANTHER" id="PTHR34109">
    <property type="entry name" value="BNAUNNG04460D PROTEIN-RELATED"/>
    <property type="match status" value="1"/>
</dbReference>
<dbReference type="Proteomes" id="UP000245820">
    <property type="component" value="Chromosome"/>
</dbReference>
<name>A0A2S2DNG0_9BURK</name>
<dbReference type="Gene3D" id="3.30.720.110">
    <property type="match status" value="1"/>
</dbReference>
<dbReference type="Pfam" id="PF00903">
    <property type="entry name" value="Glyoxalase"/>
    <property type="match status" value="1"/>
</dbReference>
<dbReference type="Gene3D" id="3.30.720.120">
    <property type="match status" value="1"/>
</dbReference>
<evidence type="ECO:0000313" key="2">
    <source>
        <dbReference type="EMBL" id="AWL06857.1"/>
    </source>
</evidence>
<dbReference type="CDD" id="cd07246">
    <property type="entry name" value="VOC_like"/>
    <property type="match status" value="1"/>
</dbReference>
<evidence type="ECO:0000313" key="3">
    <source>
        <dbReference type="Proteomes" id="UP000245820"/>
    </source>
</evidence>
<dbReference type="EMBL" id="CP029343">
    <property type="protein sequence ID" value="AWL06857.1"/>
    <property type="molecule type" value="Genomic_DNA"/>
</dbReference>
<dbReference type="InterPro" id="IPR004360">
    <property type="entry name" value="Glyas_Fos-R_dOase_dom"/>
</dbReference>
<dbReference type="AlphaFoldDB" id="A0A2S2DNG0"/>
<feature type="domain" description="VOC" evidence="1">
    <location>
        <begin position="11"/>
        <end position="136"/>
    </location>
</feature>
<dbReference type="SUPFAM" id="SSF54593">
    <property type="entry name" value="Glyoxalase/Bleomycin resistance protein/Dihydroxybiphenyl dioxygenase"/>
    <property type="match status" value="1"/>
</dbReference>
<dbReference type="RefSeq" id="WP_109347161.1">
    <property type="nucleotide sequence ID" value="NZ_CP029343.1"/>
</dbReference>
<dbReference type="PROSITE" id="PS51819">
    <property type="entry name" value="VOC"/>
    <property type="match status" value="1"/>
</dbReference>
<reference evidence="2 3" key="1">
    <citation type="submission" date="2018-05" db="EMBL/GenBank/DDBJ databases">
        <title>Complete genome sequence of Massilia oculi sp. nov. CCUG 43427T (=DSM 26321T), the type strain of M. oculi, and comparison with genome sequences of other Massilia strains.</title>
        <authorList>
            <person name="Zhu B."/>
        </authorList>
    </citation>
    <scope>NUCLEOTIDE SEQUENCE [LARGE SCALE GENOMIC DNA]</scope>
    <source>
        <strain evidence="2 3">CCUG 43427</strain>
    </source>
</reference>
<accession>A0A2S2DNG0</accession>
<dbReference type="OrthoDB" id="9795306at2"/>
<dbReference type="InterPro" id="IPR037523">
    <property type="entry name" value="VOC_core"/>
</dbReference>
<organism evidence="2 3">
    <name type="scientific">Massilia oculi</name>
    <dbReference type="NCBI Taxonomy" id="945844"/>
    <lineage>
        <taxon>Bacteria</taxon>
        <taxon>Pseudomonadati</taxon>
        <taxon>Pseudomonadota</taxon>
        <taxon>Betaproteobacteria</taxon>
        <taxon>Burkholderiales</taxon>
        <taxon>Oxalobacteraceae</taxon>
        <taxon>Telluria group</taxon>
        <taxon>Massilia</taxon>
    </lineage>
</organism>
<dbReference type="PANTHER" id="PTHR34109:SF1">
    <property type="entry name" value="VOC DOMAIN-CONTAINING PROTEIN"/>
    <property type="match status" value="1"/>
</dbReference>
<proteinExistence type="predicted"/>
<sequence length="165" mass="17706">MNQAVRPIPEGYRTVTPHLVCEQAADAIAFYKKAFGAVEIARLPGPDGKIMHAELRIGDSPIMLAQDFPEFGSLGPLALQGTPVVIHLYVEDADAVWATALDAGAKPTMPLSDMFWGDRYGQVVDPFGHRWSIATHKQDLTPEQIMEGFNKMMAAGGGCPGGQAG</sequence>
<keyword evidence="3" id="KW-1185">Reference proteome</keyword>
<dbReference type="InterPro" id="IPR029068">
    <property type="entry name" value="Glyas_Bleomycin-R_OHBP_Dase"/>
</dbReference>
<evidence type="ECO:0000259" key="1">
    <source>
        <dbReference type="PROSITE" id="PS51819"/>
    </source>
</evidence>